<keyword evidence="4" id="KW-0560">Oxidoreductase</keyword>
<dbReference type="AlphaFoldDB" id="G7DXT7"/>
<dbReference type="GO" id="GO:0005741">
    <property type="term" value="C:mitochondrial outer membrane"/>
    <property type="evidence" value="ECO:0007669"/>
    <property type="project" value="TreeGrafter"/>
</dbReference>
<dbReference type="RefSeq" id="XP_014569691.1">
    <property type="nucleotide sequence ID" value="XM_014714205.1"/>
</dbReference>
<protein>
    <recommendedName>
        <fullName evidence="10">3-keto sterol reductase</fullName>
    </recommendedName>
</protein>
<comment type="caution">
    <text evidence="8">The sequence shown here is derived from an EMBL/GenBank/DDBJ whole genome shotgun (WGS) entry which is preliminary data.</text>
</comment>
<dbReference type="HOGENOM" id="CLU_029944_1_0_1"/>
<keyword evidence="9" id="KW-1185">Reference proteome</keyword>
<dbReference type="STRING" id="764103.G7DXT7"/>
<evidence type="ECO:0008006" key="10">
    <source>
        <dbReference type="Google" id="ProtNLM"/>
    </source>
</evidence>
<keyword evidence="2" id="KW-0521">NADP</keyword>
<dbReference type="SUPFAM" id="SSF51735">
    <property type="entry name" value="NAD(P)-binding Rossmann-fold domains"/>
    <property type="match status" value="1"/>
</dbReference>
<dbReference type="InterPro" id="IPR036291">
    <property type="entry name" value="NAD(P)-bd_dom_sf"/>
</dbReference>
<dbReference type="GO" id="GO:0006694">
    <property type="term" value="P:steroid biosynthetic process"/>
    <property type="evidence" value="ECO:0007669"/>
    <property type="project" value="UniProtKB-KW"/>
</dbReference>
<dbReference type="Proteomes" id="UP000009131">
    <property type="component" value="Unassembled WGS sequence"/>
</dbReference>
<dbReference type="PANTHER" id="PTHR43647">
    <property type="entry name" value="DEHYDROGENASE"/>
    <property type="match status" value="1"/>
</dbReference>
<comment type="similarity">
    <text evidence="6">Belongs to the short-chain dehydrogenases/reductases (SDR) family. ERG27 subfamily.</text>
</comment>
<evidence type="ECO:0000256" key="3">
    <source>
        <dbReference type="ARBA" id="ARBA00022955"/>
    </source>
</evidence>
<gene>
    <name evidence="8" type="primary">Mo02051</name>
    <name evidence="8" type="ORF">E5Q_02051</name>
</gene>
<dbReference type="OrthoDB" id="331544at2759"/>
<evidence type="ECO:0000256" key="6">
    <source>
        <dbReference type="ARBA" id="ARBA00023593"/>
    </source>
</evidence>
<sequence length="490" mass="54960">MLSGFHRDASTWPPKPVIIITGGNSGVGYGIAHRLIKQLGNPDATDIVDAFPEQVPLSAEDSKARSPFSTPNGLTLVLACRNAIKAHRACSNLLKLAGKKRPEDYRDQQMWKAERTRRAMAQSFDSDDDGSAPESSKAAASRPRYLTRLEYRQHWLDGLRVEFVPMDLASVISVFGTVSAIQQRYPYVTHLYLNAGCGPFIGLNWGAAFYALATDYIDSVTYPKYPIEKTGEMTKDGLGWTWQCNVFGHYLLARGLLDHLNKAPLPDSRIIWTGSLDGLPEFYDPKTYQAIEGGKAYQSTKFQIGLLAWAFNALIKAEARGHPVRTRSYLCHPGVVAGNMFYDLLGWFLDLGMRMAFYLARWLGSPYHCISEYKAGMAFVFVGLAPLFLLHTQQDRAQRLARRHLTRSSNGNVQISAKGDQPVDAQEVDWLPTRFSARCSRGGNEYVGIDVVLPSAEDPSRPKKWWWDESLATDLLETCEKHRRQFINAK</sequence>
<dbReference type="Gene3D" id="3.40.50.720">
    <property type="entry name" value="NAD(P)-binding Rossmann-like Domain"/>
    <property type="match status" value="1"/>
</dbReference>
<accession>G7DXT7</accession>
<evidence type="ECO:0000313" key="9">
    <source>
        <dbReference type="Proteomes" id="UP000009131"/>
    </source>
</evidence>
<dbReference type="GO" id="GO:0005789">
    <property type="term" value="C:endoplasmic reticulum membrane"/>
    <property type="evidence" value="ECO:0007669"/>
    <property type="project" value="TreeGrafter"/>
</dbReference>
<dbReference type="GO" id="GO:0005811">
    <property type="term" value="C:lipid droplet"/>
    <property type="evidence" value="ECO:0007669"/>
    <property type="project" value="TreeGrafter"/>
</dbReference>
<dbReference type="OMA" id="HAQENNV"/>
<feature type="region of interest" description="Disordered" evidence="7">
    <location>
        <begin position="110"/>
        <end position="139"/>
    </location>
</feature>
<dbReference type="PANTHER" id="PTHR43647:SF1">
    <property type="entry name" value="3-KETO-STEROID REDUCTASE ERG27"/>
    <property type="match status" value="1"/>
</dbReference>
<keyword evidence="5" id="KW-0443">Lipid metabolism</keyword>
<organism evidence="8 9">
    <name type="scientific">Mixia osmundae (strain CBS 9802 / IAM 14324 / JCM 22182 / KY 12970)</name>
    <dbReference type="NCBI Taxonomy" id="764103"/>
    <lineage>
        <taxon>Eukaryota</taxon>
        <taxon>Fungi</taxon>
        <taxon>Dikarya</taxon>
        <taxon>Basidiomycota</taxon>
        <taxon>Pucciniomycotina</taxon>
        <taxon>Mixiomycetes</taxon>
        <taxon>Mixiales</taxon>
        <taxon>Mixiaceae</taxon>
        <taxon>Mixia</taxon>
    </lineage>
</organism>
<dbReference type="GO" id="GO:0000253">
    <property type="term" value="F:3-beta-hydroxysteroid 3-dehydrogenase (NADP+) activity"/>
    <property type="evidence" value="ECO:0007669"/>
    <property type="project" value="TreeGrafter"/>
</dbReference>
<dbReference type="FunCoup" id="G7DXT7">
    <property type="interactions" value="48"/>
</dbReference>
<dbReference type="EMBL" id="BABT02000062">
    <property type="protein sequence ID" value="GAA95397.1"/>
    <property type="molecule type" value="Genomic_DNA"/>
</dbReference>
<evidence type="ECO:0000313" key="8">
    <source>
        <dbReference type="EMBL" id="GAA95397.1"/>
    </source>
</evidence>
<dbReference type="eggNOG" id="KOG1478">
    <property type="taxonomic scope" value="Eukaryota"/>
</dbReference>
<evidence type="ECO:0000256" key="7">
    <source>
        <dbReference type="SAM" id="MobiDB-lite"/>
    </source>
</evidence>
<keyword evidence="3" id="KW-0752">Steroid biosynthesis</keyword>
<reference evidence="8 9" key="2">
    <citation type="journal article" date="2012" name="Open Biol.">
        <title>Characteristics of nucleosomes and linker DNA regions on the genome of the basidiomycete Mixia osmundae revealed by mono- and dinucleosome mapping.</title>
        <authorList>
            <person name="Nishida H."/>
            <person name="Kondo S."/>
            <person name="Matsumoto T."/>
            <person name="Suzuki Y."/>
            <person name="Yoshikawa H."/>
            <person name="Taylor T.D."/>
            <person name="Sugiyama J."/>
        </authorList>
    </citation>
    <scope>NUCLEOTIDE SEQUENCE [LARGE SCALE GENOMIC DNA]</scope>
    <source>
        <strain evidence="9">CBS 9802 / IAM 14324 / JCM 22182 / KY 12970</strain>
    </source>
</reference>
<name>G7DXT7_MIXOS</name>
<evidence type="ECO:0000256" key="5">
    <source>
        <dbReference type="ARBA" id="ARBA00023098"/>
    </source>
</evidence>
<evidence type="ECO:0000256" key="1">
    <source>
        <dbReference type="ARBA" id="ARBA00022516"/>
    </source>
</evidence>
<dbReference type="InParanoid" id="G7DXT7"/>
<keyword evidence="1" id="KW-0444">Lipid biosynthesis</keyword>
<proteinExistence type="inferred from homology"/>
<evidence type="ECO:0000256" key="2">
    <source>
        <dbReference type="ARBA" id="ARBA00022857"/>
    </source>
</evidence>
<evidence type="ECO:0000256" key="4">
    <source>
        <dbReference type="ARBA" id="ARBA00023002"/>
    </source>
</evidence>
<reference evidence="8 9" key="1">
    <citation type="journal article" date="2011" name="J. Gen. Appl. Microbiol.">
        <title>Draft genome sequencing of the enigmatic basidiomycete Mixia osmundae.</title>
        <authorList>
            <person name="Nishida H."/>
            <person name="Nagatsuka Y."/>
            <person name="Sugiyama J."/>
        </authorList>
    </citation>
    <scope>NUCLEOTIDE SEQUENCE [LARGE SCALE GENOMIC DNA]</scope>
    <source>
        <strain evidence="9">CBS 9802 / IAM 14324 / JCM 22182 / KY 12970</strain>
    </source>
</reference>
<dbReference type="InterPro" id="IPR051593">
    <property type="entry name" value="Ergosterol_Biosynth_ERG27"/>
</dbReference>